<dbReference type="PANTHER" id="PTHR11533:SF299">
    <property type="entry name" value="AMINOPEPTIDASE"/>
    <property type="match status" value="1"/>
</dbReference>
<keyword evidence="3" id="KW-1185">Reference proteome</keyword>
<dbReference type="InterPro" id="IPR024571">
    <property type="entry name" value="ERAP1-like_C_dom"/>
</dbReference>
<accession>A0ABM1RZ16</accession>
<name>A0ABM1RZ16_LIMPO</name>
<reference evidence="4" key="1">
    <citation type="submission" date="2025-08" db="UniProtKB">
        <authorList>
            <consortium name="RefSeq"/>
        </authorList>
    </citation>
    <scope>IDENTIFICATION</scope>
    <source>
        <tissue evidence="4">Muscle</tissue>
    </source>
</reference>
<sequence length="141" mass="16238">MTSRKLRSLSLVEAIYFGDKEVLAECKKLYDSWKNDGTWIAPNLRESVYTAGIIGGGSEEWQYLLDYLQNSTIPSEKSLLVDVLSESPNTEQLKQFLEYSLDSTKIDPQDKYKVITRVANRPSGHHLARNFLFHNWKTFFG</sequence>
<dbReference type="Pfam" id="PF11838">
    <property type="entry name" value="ERAP1_C"/>
    <property type="match status" value="1"/>
</dbReference>
<evidence type="ECO:0000256" key="1">
    <source>
        <dbReference type="ARBA" id="ARBA00010136"/>
    </source>
</evidence>
<evidence type="ECO:0000313" key="3">
    <source>
        <dbReference type="Proteomes" id="UP000694941"/>
    </source>
</evidence>
<evidence type="ECO:0000313" key="4">
    <source>
        <dbReference type="RefSeq" id="XP_022236621.1"/>
    </source>
</evidence>
<organism evidence="3 4">
    <name type="scientific">Limulus polyphemus</name>
    <name type="common">Atlantic horseshoe crab</name>
    <dbReference type="NCBI Taxonomy" id="6850"/>
    <lineage>
        <taxon>Eukaryota</taxon>
        <taxon>Metazoa</taxon>
        <taxon>Ecdysozoa</taxon>
        <taxon>Arthropoda</taxon>
        <taxon>Chelicerata</taxon>
        <taxon>Merostomata</taxon>
        <taxon>Xiphosura</taxon>
        <taxon>Limulidae</taxon>
        <taxon>Limulus</taxon>
    </lineage>
</organism>
<proteinExistence type="inferred from homology"/>
<feature type="non-terminal residue" evidence="4">
    <location>
        <position position="141"/>
    </location>
</feature>
<dbReference type="Gene3D" id="1.25.50.20">
    <property type="match status" value="1"/>
</dbReference>
<protein>
    <submittedName>
        <fullName evidence="4">Aminopeptidase Ey-like</fullName>
    </submittedName>
</protein>
<dbReference type="PANTHER" id="PTHR11533">
    <property type="entry name" value="PROTEASE M1 ZINC METALLOPROTEASE"/>
    <property type="match status" value="1"/>
</dbReference>
<evidence type="ECO:0000259" key="2">
    <source>
        <dbReference type="Pfam" id="PF11838"/>
    </source>
</evidence>
<dbReference type="GeneID" id="111084126"/>
<dbReference type="InterPro" id="IPR050344">
    <property type="entry name" value="Peptidase_M1_aminopeptidases"/>
</dbReference>
<feature type="domain" description="ERAP1-like C-terminal" evidence="2">
    <location>
        <begin position="3"/>
        <end position="138"/>
    </location>
</feature>
<dbReference type="RefSeq" id="XP_022236621.1">
    <property type="nucleotide sequence ID" value="XM_022380913.1"/>
</dbReference>
<dbReference type="Proteomes" id="UP000694941">
    <property type="component" value="Unplaced"/>
</dbReference>
<gene>
    <name evidence="4" type="primary">LOC111084126</name>
</gene>
<comment type="similarity">
    <text evidence="1">Belongs to the peptidase M1 family.</text>
</comment>